<dbReference type="OrthoDB" id="8252368at2"/>
<dbReference type="HOGENOM" id="CLU_1802385_0_0_5"/>
<dbReference type="EnsemblBacteria" id="BAC53294">
    <property type="protein sequence ID" value="BAC53294"/>
    <property type="gene ID" value="BAC53294"/>
</dbReference>
<reference evidence="2" key="1">
    <citation type="journal article" date="2002" name="DNA Res.">
        <title>Complete genomic sequence of nitrogen-fixing symbiotic bacterium Bradyrhizobium japonicum USDA110.</title>
        <authorList>
            <person name="Kaneko T."/>
            <person name="Nakamura Y."/>
            <person name="Sato S."/>
            <person name="Minamisawa K."/>
            <person name="Uchiumi T."/>
            <person name="Sasamoto S."/>
            <person name="Watanabe A."/>
            <person name="Idesawa K."/>
            <person name="Iriguchi M."/>
            <person name="Kawashima K."/>
            <person name="Kohara M."/>
            <person name="Matsumoto M."/>
            <person name="Shimpo S."/>
            <person name="Tsuruoka H."/>
            <person name="Wada T."/>
            <person name="Yamada M."/>
            <person name="Tabata S."/>
        </authorList>
    </citation>
    <scope>NUCLEOTIDE SEQUENCE [LARGE SCALE GENOMIC DNA]</scope>
    <source>
        <strain evidence="2">JCM 10833 / BCRC 13528 / IAM 13628 / NBRC 14792 / USDA 110</strain>
    </source>
</reference>
<dbReference type="KEGG" id="bja:bll8029"/>
<keyword evidence="2" id="KW-1185">Reference proteome</keyword>
<dbReference type="InParanoid" id="Q89BW9"/>
<accession>Q89BW9</accession>
<proteinExistence type="predicted"/>
<evidence type="ECO:0000313" key="2">
    <source>
        <dbReference type="Proteomes" id="UP000002526"/>
    </source>
</evidence>
<dbReference type="AlphaFoldDB" id="Q89BW9"/>
<dbReference type="EMBL" id="BA000040">
    <property type="protein sequence ID" value="BAC53294.1"/>
    <property type="molecule type" value="Genomic_DNA"/>
</dbReference>
<evidence type="ECO:0000313" key="1">
    <source>
        <dbReference type="EMBL" id="BAC53294.1"/>
    </source>
</evidence>
<dbReference type="PATRIC" id="fig|224911.5.peg.8262"/>
<sequence length="143" mass="15565">MSSQLSRNKLQLDRLDNCSSSGEASASTVMGFRLPQVGRKALSEAPSMWRHPLEVQTGSGDVLAEVARRDLEAGIKKGRQELGWDQMELPELGQAATDKVAVPNERAGVGVAFDAVAFHQDYAVKGRFAEVVPTMLSERNVPR</sequence>
<organism evidence="1 2">
    <name type="scientific">Bradyrhizobium diazoefficiens (strain JCM 10833 / BCRC 13528 / IAM 13628 / NBRC 14792 / USDA 110)</name>
    <dbReference type="NCBI Taxonomy" id="224911"/>
    <lineage>
        <taxon>Bacteria</taxon>
        <taxon>Pseudomonadati</taxon>
        <taxon>Pseudomonadota</taxon>
        <taxon>Alphaproteobacteria</taxon>
        <taxon>Hyphomicrobiales</taxon>
        <taxon>Nitrobacteraceae</taxon>
        <taxon>Bradyrhizobium</taxon>
    </lineage>
</organism>
<name>Q89BW9_BRADU</name>
<protein>
    <submittedName>
        <fullName evidence="1">Bll8029 protein</fullName>
    </submittedName>
</protein>
<dbReference type="Proteomes" id="UP000002526">
    <property type="component" value="Chromosome"/>
</dbReference>
<gene>
    <name evidence="1" type="ordered locus">bll8029</name>
</gene>